<reference evidence="1 2" key="1">
    <citation type="submission" date="2022-07" db="EMBL/GenBank/DDBJ databases">
        <title>Genome-wide signatures of adaptation to extreme environments.</title>
        <authorList>
            <person name="Cho C.H."/>
            <person name="Yoon H.S."/>
        </authorList>
    </citation>
    <scope>NUCLEOTIDE SEQUENCE [LARGE SCALE GENOMIC DNA]</scope>
    <source>
        <strain evidence="1 2">DBV 063 E5</strain>
    </source>
</reference>
<comment type="caution">
    <text evidence="1">The sequence shown here is derived from an EMBL/GenBank/DDBJ whole genome shotgun (WGS) entry which is preliminary data.</text>
</comment>
<dbReference type="EMBL" id="JANCYW010000004">
    <property type="protein sequence ID" value="KAK4535228.1"/>
    <property type="molecule type" value="Genomic_DNA"/>
</dbReference>
<organism evidence="1 2">
    <name type="scientific">Cyanidium caldarium</name>
    <name type="common">Red alga</name>
    <dbReference type="NCBI Taxonomy" id="2771"/>
    <lineage>
        <taxon>Eukaryota</taxon>
        <taxon>Rhodophyta</taxon>
        <taxon>Bangiophyceae</taxon>
        <taxon>Cyanidiales</taxon>
        <taxon>Cyanidiaceae</taxon>
        <taxon>Cyanidium</taxon>
    </lineage>
</organism>
<sequence length="303" mass="33449">MTPGRSCFLMSATFQCGCQRQLPLRRGLCNAQGWFDSCARLLSRSSCRSPATHRAPRRRRLPQRAEVPVSMCEGSGAGNGGDEEANSGRRVALRIELTFRQVWLALYTAGPREAYQRALVGFIQAIAMAYVQGFSYTALRLELAKTESDLAEQAGEVLHQRIRLDDRERQTLNLWALMVYMVLEEERFPGRSAPAERLPPLQTELERSAAQLVQGVLMGVRNGLTLEGLLLEEALQGSGDADDPDQAVRLAATAAPELASASNGGGLDERQRIENVAASIKRQWMRLIYLTEAFVQRAKGKSG</sequence>
<gene>
    <name evidence="1" type="ORF">CDCA_CDCA04G1253</name>
</gene>
<keyword evidence="2" id="KW-1185">Reference proteome</keyword>
<proteinExistence type="predicted"/>
<dbReference type="Proteomes" id="UP001301350">
    <property type="component" value="Unassembled WGS sequence"/>
</dbReference>
<accession>A0AAV9ISJ1</accession>
<protein>
    <submittedName>
        <fullName evidence="1">Uncharacterized protein</fullName>
    </submittedName>
</protein>
<dbReference type="AlphaFoldDB" id="A0AAV9ISJ1"/>
<evidence type="ECO:0000313" key="2">
    <source>
        <dbReference type="Proteomes" id="UP001301350"/>
    </source>
</evidence>
<evidence type="ECO:0000313" key="1">
    <source>
        <dbReference type="EMBL" id="KAK4535228.1"/>
    </source>
</evidence>
<name>A0AAV9ISJ1_CYACA</name>